<dbReference type="PROSITE" id="PS00018">
    <property type="entry name" value="EF_HAND_1"/>
    <property type="match status" value="1"/>
</dbReference>
<feature type="non-terminal residue" evidence="9">
    <location>
        <position position="280"/>
    </location>
</feature>
<dbReference type="OrthoDB" id="2122982at2759"/>
<dbReference type="PROSITE" id="PS50135">
    <property type="entry name" value="ZF_ZZ_2"/>
    <property type="match status" value="1"/>
</dbReference>
<dbReference type="GO" id="GO:0008270">
    <property type="term" value="F:zinc ion binding"/>
    <property type="evidence" value="ECO:0007669"/>
    <property type="project" value="UniProtKB-KW"/>
</dbReference>
<keyword evidence="10" id="KW-1185">Reference proteome</keyword>
<evidence type="ECO:0000256" key="1">
    <source>
        <dbReference type="ARBA" id="ARBA00022723"/>
    </source>
</evidence>
<dbReference type="InterPro" id="IPR028846">
    <property type="entry name" value="Recoverin"/>
</dbReference>
<keyword evidence="4" id="KW-0862">Zinc</keyword>
<evidence type="ECO:0000259" key="7">
    <source>
        <dbReference type="PROSITE" id="PS50135"/>
    </source>
</evidence>
<dbReference type="InterPro" id="IPR002048">
    <property type="entry name" value="EF_hand_dom"/>
</dbReference>
<comment type="caution">
    <text evidence="9">The sequence shown here is derived from an EMBL/GenBank/DDBJ whole genome shotgun (WGS) entry which is preliminary data.</text>
</comment>
<dbReference type="Pfam" id="PF13405">
    <property type="entry name" value="EF-hand_6"/>
    <property type="match status" value="1"/>
</dbReference>
<evidence type="ECO:0000313" key="10">
    <source>
        <dbReference type="Proteomes" id="UP000799772"/>
    </source>
</evidence>
<dbReference type="PROSITE" id="PS50222">
    <property type="entry name" value="EF_HAND_2"/>
    <property type="match status" value="2"/>
</dbReference>
<dbReference type="PANTHER" id="PTHR23055:SF187">
    <property type="entry name" value="EF HAND DOMAIN PROTEIN (AFU_ORTHOLOGUE AFUA_6G07310)"/>
    <property type="match status" value="1"/>
</dbReference>
<dbReference type="InterPro" id="IPR043145">
    <property type="entry name" value="Znf_ZZ_sf"/>
</dbReference>
<dbReference type="SUPFAM" id="SSF47473">
    <property type="entry name" value="EF-hand"/>
    <property type="match status" value="1"/>
</dbReference>
<name>A0A9P4MD18_9PEZI</name>
<keyword evidence="5" id="KW-0106">Calcium</keyword>
<evidence type="ECO:0000313" key="9">
    <source>
        <dbReference type="EMBL" id="KAF2103017.1"/>
    </source>
</evidence>
<gene>
    <name evidence="9" type="ORF">NA57DRAFT_32127</name>
</gene>
<dbReference type="CDD" id="cd00051">
    <property type="entry name" value="EFh"/>
    <property type="match status" value="1"/>
</dbReference>
<dbReference type="EMBL" id="ML978122">
    <property type="protein sequence ID" value="KAF2103017.1"/>
    <property type="molecule type" value="Genomic_DNA"/>
</dbReference>
<dbReference type="SMART" id="SM00054">
    <property type="entry name" value="EFh"/>
    <property type="match status" value="2"/>
</dbReference>
<evidence type="ECO:0000256" key="5">
    <source>
        <dbReference type="ARBA" id="ARBA00022837"/>
    </source>
</evidence>
<dbReference type="Gene3D" id="1.10.238.10">
    <property type="entry name" value="EF-hand"/>
    <property type="match status" value="1"/>
</dbReference>
<organism evidence="9 10">
    <name type="scientific">Rhizodiscina lignyota</name>
    <dbReference type="NCBI Taxonomy" id="1504668"/>
    <lineage>
        <taxon>Eukaryota</taxon>
        <taxon>Fungi</taxon>
        <taxon>Dikarya</taxon>
        <taxon>Ascomycota</taxon>
        <taxon>Pezizomycotina</taxon>
        <taxon>Dothideomycetes</taxon>
        <taxon>Pleosporomycetidae</taxon>
        <taxon>Aulographales</taxon>
        <taxon>Rhizodiscinaceae</taxon>
        <taxon>Rhizodiscina</taxon>
    </lineage>
</organism>
<dbReference type="InterPro" id="IPR011992">
    <property type="entry name" value="EF-hand-dom_pair"/>
</dbReference>
<evidence type="ECO:0000259" key="8">
    <source>
        <dbReference type="PROSITE" id="PS50222"/>
    </source>
</evidence>
<dbReference type="Pfam" id="PF00569">
    <property type="entry name" value="ZZ"/>
    <property type="match status" value="1"/>
</dbReference>
<keyword evidence="1" id="KW-0479">Metal-binding</keyword>
<dbReference type="PANTHER" id="PTHR23055">
    <property type="entry name" value="CALCIUM BINDING PROTEINS"/>
    <property type="match status" value="1"/>
</dbReference>
<proteinExistence type="predicted"/>
<reference evidence="9" key="1">
    <citation type="journal article" date="2020" name="Stud. Mycol.">
        <title>101 Dothideomycetes genomes: a test case for predicting lifestyles and emergence of pathogens.</title>
        <authorList>
            <person name="Haridas S."/>
            <person name="Albert R."/>
            <person name="Binder M."/>
            <person name="Bloem J."/>
            <person name="Labutti K."/>
            <person name="Salamov A."/>
            <person name="Andreopoulos B."/>
            <person name="Baker S."/>
            <person name="Barry K."/>
            <person name="Bills G."/>
            <person name="Bluhm B."/>
            <person name="Cannon C."/>
            <person name="Castanera R."/>
            <person name="Culley D."/>
            <person name="Daum C."/>
            <person name="Ezra D."/>
            <person name="Gonzalez J."/>
            <person name="Henrissat B."/>
            <person name="Kuo A."/>
            <person name="Liang C."/>
            <person name="Lipzen A."/>
            <person name="Lutzoni F."/>
            <person name="Magnuson J."/>
            <person name="Mondo S."/>
            <person name="Nolan M."/>
            <person name="Ohm R."/>
            <person name="Pangilinan J."/>
            <person name="Park H.-J."/>
            <person name="Ramirez L."/>
            <person name="Alfaro M."/>
            <person name="Sun H."/>
            <person name="Tritt A."/>
            <person name="Yoshinaga Y."/>
            <person name="Zwiers L.-H."/>
            <person name="Turgeon B."/>
            <person name="Goodwin S."/>
            <person name="Spatafora J."/>
            <person name="Crous P."/>
            <person name="Grigoriev I."/>
        </authorList>
    </citation>
    <scope>NUCLEOTIDE SEQUENCE</scope>
    <source>
        <strain evidence="9">CBS 133067</strain>
    </source>
</reference>
<evidence type="ECO:0000256" key="2">
    <source>
        <dbReference type="ARBA" id="ARBA00022737"/>
    </source>
</evidence>
<dbReference type="SMART" id="SM00291">
    <property type="entry name" value="ZnF_ZZ"/>
    <property type="match status" value="1"/>
</dbReference>
<feature type="domain" description="ZZ-type" evidence="7">
    <location>
        <begin position="33"/>
        <end position="85"/>
    </location>
</feature>
<protein>
    <submittedName>
        <fullName evidence="9">EF-hand</fullName>
    </submittedName>
</protein>
<dbReference type="InterPro" id="IPR018247">
    <property type="entry name" value="EF_Hand_1_Ca_BS"/>
</dbReference>
<evidence type="ECO:0000256" key="3">
    <source>
        <dbReference type="ARBA" id="ARBA00022771"/>
    </source>
</evidence>
<keyword evidence="2" id="KW-0677">Repeat</keyword>
<dbReference type="CDD" id="cd02340">
    <property type="entry name" value="ZZ_NBR1_like"/>
    <property type="match status" value="1"/>
</dbReference>
<accession>A0A9P4MD18</accession>
<dbReference type="GO" id="GO:0005509">
    <property type="term" value="F:calcium ion binding"/>
    <property type="evidence" value="ECO:0007669"/>
    <property type="project" value="InterPro"/>
</dbReference>
<dbReference type="Proteomes" id="UP000799772">
    <property type="component" value="Unassembled WGS sequence"/>
</dbReference>
<dbReference type="PROSITE" id="PS01357">
    <property type="entry name" value="ZF_ZZ_1"/>
    <property type="match status" value="1"/>
</dbReference>
<evidence type="ECO:0000256" key="4">
    <source>
        <dbReference type="ARBA" id="ARBA00022833"/>
    </source>
</evidence>
<feature type="domain" description="EF-hand" evidence="8">
    <location>
        <begin position="210"/>
        <end position="245"/>
    </location>
</feature>
<evidence type="ECO:0000256" key="6">
    <source>
        <dbReference type="PROSITE-ProRule" id="PRU00228"/>
    </source>
</evidence>
<dbReference type="Gene3D" id="3.30.60.90">
    <property type="match status" value="1"/>
</dbReference>
<feature type="domain" description="EF-hand" evidence="8">
    <location>
        <begin position="173"/>
        <end position="208"/>
    </location>
</feature>
<dbReference type="GO" id="GO:0016020">
    <property type="term" value="C:membrane"/>
    <property type="evidence" value="ECO:0007669"/>
    <property type="project" value="TreeGrafter"/>
</dbReference>
<keyword evidence="3 6" id="KW-0863">Zinc-finger</keyword>
<dbReference type="GO" id="GO:0005829">
    <property type="term" value="C:cytosol"/>
    <property type="evidence" value="ECO:0007669"/>
    <property type="project" value="TreeGrafter"/>
</dbReference>
<dbReference type="SUPFAM" id="SSF57850">
    <property type="entry name" value="RING/U-box"/>
    <property type="match status" value="1"/>
</dbReference>
<dbReference type="InterPro" id="IPR000433">
    <property type="entry name" value="Znf_ZZ"/>
</dbReference>
<sequence>MQTIAGQQPTGTALTQLLYHISEDRARQDGYVHRGVGCNACDMYPIHGVRWHCINCADYDLCSDCEAQGQHTKTHLFIKINIPAPYLGSPRQMQPVIYPGEPGMLPRALPQDLRRRLVEETKFDPEELNALYDQFTCLANVHPWEGDPNELGAAIDANSFNRAFLPSWISPPKDNFVYRRYFTFFDSNDDGCIGFEEFVAGLSIQSLKQGYLRKLQAVFNGYDEDGDGYISRKDCLHMFRSHFIIKLQITRDHLMLEEEELHLLLERNRIDGSQPLNSIF</sequence>
<dbReference type="AlphaFoldDB" id="A0A9P4MD18"/>